<dbReference type="Proteomes" id="UP000816034">
    <property type="component" value="Unassembled WGS sequence"/>
</dbReference>
<accession>A0AA88KJ16</accession>
<feature type="transmembrane region" description="Helical" evidence="2">
    <location>
        <begin position="58"/>
        <end position="78"/>
    </location>
</feature>
<keyword evidence="2" id="KW-0472">Membrane</keyword>
<evidence type="ECO:0000256" key="2">
    <source>
        <dbReference type="SAM" id="Phobius"/>
    </source>
</evidence>
<keyword evidence="4" id="KW-1185">Reference proteome</keyword>
<evidence type="ECO:0000256" key="1">
    <source>
        <dbReference type="SAM" id="MobiDB-lite"/>
    </source>
</evidence>
<dbReference type="EMBL" id="PYSW02000020">
    <property type="protein sequence ID" value="KAG2383449.1"/>
    <property type="molecule type" value="Genomic_DNA"/>
</dbReference>
<gene>
    <name evidence="3" type="ORF">C9374_004120</name>
</gene>
<protein>
    <submittedName>
        <fullName evidence="3">Uncharacterized protein</fullName>
    </submittedName>
</protein>
<feature type="transmembrane region" description="Helical" evidence="2">
    <location>
        <begin position="14"/>
        <end position="38"/>
    </location>
</feature>
<name>A0AA88KJ16_NAELO</name>
<proteinExistence type="predicted"/>
<comment type="caution">
    <text evidence="3">The sequence shown here is derived from an EMBL/GenBank/DDBJ whole genome shotgun (WGS) entry which is preliminary data.</text>
</comment>
<dbReference type="GeneID" id="68096575"/>
<keyword evidence="2" id="KW-1133">Transmembrane helix</keyword>
<feature type="compositionally biased region" description="Polar residues" evidence="1">
    <location>
        <begin position="197"/>
        <end position="210"/>
    </location>
</feature>
<keyword evidence="2" id="KW-0812">Transmembrane</keyword>
<evidence type="ECO:0000313" key="4">
    <source>
        <dbReference type="Proteomes" id="UP000816034"/>
    </source>
</evidence>
<dbReference type="RefSeq" id="XP_044549128.1">
    <property type="nucleotide sequence ID" value="XM_044693725.1"/>
</dbReference>
<feature type="region of interest" description="Disordered" evidence="1">
    <location>
        <begin position="155"/>
        <end position="210"/>
    </location>
</feature>
<dbReference type="AlphaFoldDB" id="A0AA88KJ16"/>
<organism evidence="3 4">
    <name type="scientific">Naegleria lovaniensis</name>
    <name type="common">Amoeba</name>
    <dbReference type="NCBI Taxonomy" id="51637"/>
    <lineage>
        <taxon>Eukaryota</taxon>
        <taxon>Discoba</taxon>
        <taxon>Heterolobosea</taxon>
        <taxon>Tetramitia</taxon>
        <taxon>Eutetramitia</taxon>
        <taxon>Vahlkampfiidae</taxon>
        <taxon>Naegleria</taxon>
    </lineage>
</organism>
<reference evidence="3 4" key="1">
    <citation type="journal article" date="2018" name="BMC Genomics">
        <title>The genome of Naegleria lovaniensis, the basis for a comparative approach to unravel pathogenicity factors of the human pathogenic amoeba N. fowleri.</title>
        <authorList>
            <person name="Liechti N."/>
            <person name="Schurch N."/>
            <person name="Bruggmann R."/>
            <person name="Wittwer M."/>
        </authorList>
    </citation>
    <scope>NUCLEOTIDE SEQUENCE [LARGE SCALE GENOMIC DNA]</scope>
    <source>
        <strain evidence="3 4">ATCC 30569</strain>
    </source>
</reference>
<evidence type="ECO:0000313" key="3">
    <source>
        <dbReference type="EMBL" id="KAG2383449.1"/>
    </source>
</evidence>
<sequence length="210" mass="23687">MKHPIIHPSIDRKYILYAIVLLLVFTLVPLSLFTTFIFSPATNVKPTSTRHIWILVPLLWALIALLLLGVGWATVFVMHRASSLLRERDKQTKFMMEDVLKHFKMLPSENQAQQQPLKGVHEGQQQVATLNQPEEGHAQEQAQHPLRFTFCHQPSVMRRDKKQPSTSMSSCPAALRARNDTSALAIQDDDEREGRQASLQPSSTTAASLS</sequence>